<evidence type="ECO:0000313" key="3">
    <source>
        <dbReference type="Proteomes" id="UP000164199"/>
    </source>
</evidence>
<keyword evidence="1" id="KW-0812">Transmembrane</keyword>
<feature type="transmembrane region" description="Helical" evidence="1">
    <location>
        <begin position="37"/>
        <end position="55"/>
    </location>
</feature>
<dbReference type="EMBL" id="KM205014">
    <property type="protein sequence ID" value="AJR28523.1"/>
    <property type="molecule type" value="Viral_cRNA"/>
</dbReference>
<keyword evidence="1" id="KW-0472">Membrane</keyword>
<dbReference type="RefSeq" id="YP_009361969.1">
    <property type="nucleotide sequence ID" value="NC_034448.1"/>
</dbReference>
<proteinExistence type="predicted"/>
<reference evidence="2 3" key="1">
    <citation type="journal article" date="2015" name="PLoS Pathog.">
        <title>Evolution of genome size and complexity in the rhabdoviridae.</title>
        <authorList>
            <person name="Walker P.J."/>
            <person name="Firth C."/>
            <person name="Widen S.G."/>
            <person name="Blasdell K.R."/>
            <person name="Guzman H."/>
            <person name="Wood T.G."/>
            <person name="Paradkar P.N."/>
            <person name="Holmes E.C."/>
            <person name="Tesh R.B."/>
            <person name="Vasilakis N."/>
        </authorList>
    </citation>
    <scope>NUCLEOTIDE SEQUENCE [LARGE SCALE GENOMIC DNA]</scope>
    <source>
        <strain evidence="2">BeAr185559</strain>
    </source>
</reference>
<evidence type="ECO:0000313" key="2">
    <source>
        <dbReference type="EMBL" id="AJR28523.1"/>
    </source>
</evidence>
<name>A0A0D3R1J3_9RHAB</name>
<keyword evidence="3" id="KW-1185">Reference proteome</keyword>
<sequence>MVLKDIEKFGNNIKNAIVGAFHETKNVFNVIGNYLKLGGYVIIIILSMIVIIKVVKTLIAIGKCVKSCFCSTRKLIKKVKKAPRKAKILKRISGHTNRHRFK</sequence>
<organism evidence="2 3">
    <name type="scientific">Mosqueiro virus</name>
    <dbReference type="NCBI Taxonomy" id="200403"/>
    <lineage>
        <taxon>Viruses</taxon>
        <taxon>Riboviria</taxon>
        <taxon>Orthornavirae</taxon>
        <taxon>Negarnaviricota</taxon>
        <taxon>Haploviricotina</taxon>
        <taxon>Monjiviricetes</taxon>
        <taxon>Mononegavirales</taxon>
        <taxon>Rhabdoviridae</taxon>
        <taxon>Alpharhabdovirinae</taxon>
        <taxon>Hapavirus</taxon>
        <taxon>Hapavirus mosqueiro</taxon>
    </lineage>
</organism>
<protein>
    <submittedName>
        <fullName evidence="2">Uncharacterized protein</fullName>
    </submittedName>
</protein>
<accession>A0A0D3R1J3</accession>
<dbReference type="Proteomes" id="UP000164199">
    <property type="component" value="Segment"/>
</dbReference>
<keyword evidence="1" id="KW-1133">Transmembrane helix</keyword>
<evidence type="ECO:0000256" key="1">
    <source>
        <dbReference type="SAM" id="Phobius"/>
    </source>
</evidence>
<dbReference type="KEGG" id="vg:32707883"/>
<dbReference type="GeneID" id="32707883"/>